<dbReference type="GO" id="GO:0051539">
    <property type="term" value="F:4 iron, 4 sulfur cluster binding"/>
    <property type="evidence" value="ECO:0007669"/>
    <property type="project" value="UniProtKB-KW"/>
</dbReference>
<dbReference type="PATRIC" id="fig|1618333.3.peg.190"/>
<name>A0A0G0FNK9_9BACT</name>
<dbReference type="SUPFAM" id="SSF52141">
    <property type="entry name" value="Uracil-DNA glycosylase-like"/>
    <property type="match status" value="1"/>
</dbReference>
<sequence>MKKHNLEFKIKELEIIAQELKSSICPLRVGATQAVPGEGNPDADILFIGEAPGEQEDKLGRPFVGAAGKLLDKLLASIDLKREDVFIANIEKFRPPGNRDPLPEEISACFPFLERQIKIIQPKLIITLGRHALKKMFEWDRDKIIEKNISIGEFHGKLIKGKKGDYFPSYHPAAGLYHPSTKIEIEKDFQKIPPILHYLPCK</sequence>
<keyword evidence="10" id="KW-0411">Iron-sulfur</keyword>
<evidence type="ECO:0000313" key="13">
    <source>
        <dbReference type="EMBL" id="KKP89025.1"/>
    </source>
</evidence>
<evidence type="ECO:0000256" key="7">
    <source>
        <dbReference type="ARBA" id="ARBA00022763"/>
    </source>
</evidence>
<accession>A0A0G0FNK9</accession>
<evidence type="ECO:0000256" key="10">
    <source>
        <dbReference type="ARBA" id="ARBA00023014"/>
    </source>
</evidence>
<keyword evidence="8" id="KW-0378">Hydrolase</keyword>
<dbReference type="EC" id="3.2.2.27" evidence="3"/>
<dbReference type="InterPro" id="IPR005122">
    <property type="entry name" value="Uracil-DNA_glycosylase-like"/>
</dbReference>
<comment type="caution">
    <text evidence="13">The sequence shown here is derived from an EMBL/GenBank/DDBJ whole genome shotgun (WGS) entry which is preliminary data.</text>
</comment>
<keyword evidence="11" id="KW-0234">DNA repair</keyword>
<comment type="catalytic activity">
    <reaction evidence="1">
        <text>Hydrolyzes single-stranded DNA or mismatched double-stranded DNA and polynucleotides, releasing free uracil.</text>
        <dbReference type="EC" id="3.2.2.27"/>
    </reaction>
</comment>
<dbReference type="STRING" id="1618333.UR93_C0004G0018"/>
<dbReference type="EMBL" id="LBRB01000004">
    <property type="protein sequence ID" value="KKP89025.1"/>
    <property type="molecule type" value="Genomic_DNA"/>
</dbReference>
<proteinExistence type="inferred from homology"/>
<dbReference type="CDD" id="cd10030">
    <property type="entry name" value="UDG-F4_TTUDGA_SPO1dp_like"/>
    <property type="match status" value="1"/>
</dbReference>
<dbReference type="SMART" id="SM00987">
    <property type="entry name" value="UreE_C"/>
    <property type="match status" value="1"/>
</dbReference>
<dbReference type="AlphaFoldDB" id="A0A0G0FNK9"/>
<evidence type="ECO:0000256" key="4">
    <source>
        <dbReference type="ARBA" id="ARBA00019403"/>
    </source>
</evidence>
<evidence type="ECO:0000256" key="9">
    <source>
        <dbReference type="ARBA" id="ARBA00023004"/>
    </source>
</evidence>
<evidence type="ECO:0000256" key="2">
    <source>
        <dbReference type="ARBA" id="ARBA00006521"/>
    </source>
</evidence>
<reference evidence="13 14" key="1">
    <citation type="journal article" date="2015" name="Nature">
        <title>rRNA introns, odd ribosomes, and small enigmatic genomes across a large radiation of phyla.</title>
        <authorList>
            <person name="Brown C.T."/>
            <person name="Hug L.A."/>
            <person name="Thomas B.C."/>
            <person name="Sharon I."/>
            <person name="Castelle C.J."/>
            <person name="Singh A."/>
            <person name="Wilkins M.J."/>
            <person name="Williams K.H."/>
            <person name="Banfield J.F."/>
        </authorList>
    </citation>
    <scope>NUCLEOTIDE SEQUENCE [LARGE SCALE GENOMIC DNA]</scope>
</reference>
<dbReference type="GO" id="GO:0006281">
    <property type="term" value="P:DNA repair"/>
    <property type="evidence" value="ECO:0007669"/>
    <property type="project" value="UniProtKB-KW"/>
</dbReference>
<evidence type="ECO:0000259" key="12">
    <source>
        <dbReference type="SMART" id="SM00986"/>
    </source>
</evidence>
<dbReference type="InterPro" id="IPR051536">
    <property type="entry name" value="UDG_Type-4/5"/>
</dbReference>
<gene>
    <name evidence="13" type="ORF">UR93_C0004G0018</name>
</gene>
<keyword evidence="9" id="KW-0408">Iron</keyword>
<dbReference type="GO" id="GO:0046872">
    <property type="term" value="F:metal ion binding"/>
    <property type="evidence" value="ECO:0007669"/>
    <property type="project" value="UniProtKB-KW"/>
</dbReference>
<comment type="similarity">
    <text evidence="2">Belongs to the uracil-DNA glycosylase (UDG) superfamily. Type 4 (UDGa) family.</text>
</comment>
<dbReference type="InterPro" id="IPR036895">
    <property type="entry name" value="Uracil-DNA_glycosylase-like_sf"/>
</dbReference>
<dbReference type="PANTHER" id="PTHR33693:SF1">
    <property type="entry name" value="TYPE-4 URACIL-DNA GLYCOSYLASE"/>
    <property type="match status" value="1"/>
</dbReference>
<evidence type="ECO:0000313" key="14">
    <source>
        <dbReference type="Proteomes" id="UP000034316"/>
    </source>
</evidence>
<evidence type="ECO:0000256" key="5">
    <source>
        <dbReference type="ARBA" id="ARBA00022485"/>
    </source>
</evidence>
<feature type="domain" description="Uracil-DNA glycosylase-like" evidence="12">
    <location>
        <begin position="36"/>
        <end position="190"/>
    </location>
</feature>
<dbReference type="Proteomes" id="UP000034316">
    <property type="component" value="Unassembled WGS sequence"/>
</dbReference>
<evidence type="ECO:0000256" key="8">
    <source>
        <dbReference type="ARBA" id="ARBA00022801"/>
    </source>
</evidence>
<dbReference type="PANTHER" id="PTHR33693">
    <property type="entry name" value="TYPE-5 URACIL-DNA GLYCOSYLASE"/>
    <property type="match status" value="1"/>
</dbReference>
<evidence type="ECO:0000256" key="11">
    <source>
        <dbReference type="ARBA" id="ARBA00023204"/>
    </source>
</evidence>
<evidence type="ECO:0000256" key="3">
    <source>
        <dbReference type="ARBA" id="ARBA00012030"/>
    </source>
</evidence>
<keyword evidence="5" id="KW-0004">4Fe-4S</keyword>
<keyword evidence="7" id="KW-0227">DNA damage</keyword>
<dbReference type="Pfam" id="PF03167">
    <property type="entry name" value="UDG"/>
    <property type="match status" value="1"/>
</dbReference>
<dbReference type="GO" id="GO:0004844">
    <property type="term" value="F:uracil DNA N-glycosylase activity"/>
    <property type="evidence" value="ECO:0007669"/>
    <property type="project" value="UniProtKB-EC"/>
</dbReference>
<dbReference type="NCBIfam" id="TIGR00758">
    <property type="entry name" value="UDG_fam4"/>
    <property type="match status" value="1"/>
</dbReference>
<evidence type="ECO:0000256" key="1">
    <source>
        <dbReference type="ARBA" id="ARBA00001400"/>
    </source>
</evidence>
<evidence type="ECO:0000256" key="6">
    <source>
        <dbReference type="ARBA" id="ARBA00022723"/>
    </source>
</evidence>
<dbReference type="Gene3D" id="3.40.470.10">
    <property type="entry name" value="Uracil-DNA glycosylase-like domain"/>
    <property type="match status" value="1"/>
</dbReference>
<keyword evidence="6" id="KW-0479">Metal-binding</keyword>
<dbReference type="InterPro" id="IPR005273">
    <property type="entry name" value="Ura-DNA_glyco_family4"/>
</dbReference>
<organism evidence="13 14">
    <name type="scientific">Berkelbacteria bacterium GW2011_GWA2_35_9</name>
    <dbReference type="NCBI Taxonomy" id="1618333"/>
    <lineage>
        <taxon>Bacteria</taxon>
        <taxon>Candidatus Berkelbacteria</taxon>
    </lineage>
</organism>
<protein>
    <recommendedName>
        <fullName evidence="4">Type-4 uracil-DNA glycosylase</fullName>
        <ecNumber evidence="3">3.2.2.27</ecNumber>
    </recommendedName>
</protein>
<dbReference type="SMART" id="SM00986">
    <property type="entry name" value="UDG"/>
    <property type="match status" value="1"/>
</dbReference>